<dbReference type="EMBL" id="SMRU01000030">
    <property type="protein sequence ID" value="TDF91379.1"/>
    <property type="molecule type" value="Genomic_DNA"/>
</dbReference>
<feature type="chain" id="PRO_5039188141" description="Lipoprotein" evidence="2">
    <location>
        <begin position="28"/>
        <end position="179"/>
    </location>
</feature>
<protein>
    <recommendedName>
        <fullName evidence="5">Lipoprotein</fullName>
    </recommendedName>
</protein>
<evidence type="ECO:0000313" key="4">
    <source>
        <dbReference type="Proteomes" id="UP000295511"/>
    </source>
</evidence>
<proteinExistence type="predicted"/>
<evidence type="ECO:0000256" key="1">
    <source>
        <dbReference type="SAM" id="MobiDB-lite"/>
    </source>
</evidence>
<name>A0A4R5K8U2_9MICC</name>
<sequence>MKLFGKPQPATLALVAVGAALSLSACGGMPTSSAPSEVPAPASSAPASSASSSPQATSSSSATAGASASVGSLVPGFPQQLVPLMPQAAVESSSFDKNSSPASVALVGTIAAPADAVVAFYTSAFTAQGFKEVPGSTVGTIRSKDFLRGDNETVNISVVENAGKSTFTIGANVAPGSIK</sequence>
<evidence type="ECO:0000256" key="2">
    <source>
        <dbReference type="SAM" id="SignalP"/>
    </source>
</evidence>
<accession>A0A4R5K8U2</accession>
<keyword evidence="4" id="KW-1185">Reference proteome</keyword>
<gene>
    <name evidence="3" type="ORF">E1809_20850</name>
</gene>
<dbReference type="Proteomes" id="UP000295511">
    <property type="component" value="Unassembled WGS sequence"/>
</dbReference>
<evidence type="ECO:0008006" key="5">
    <source>
        <dbReference type="Google" id="ProtNLM"/>
    </source>
</evidence>
<feature type="signal peptide" evidence="2">
    <location>
        <begin position="1"/>
        <end position="27"/>
    </location>
</feature>
<keyword evidence="2" id="KW-0732">Signal</keyword>
<organism evidence="3 4">
    <name type="scientific">Arthrobacter terricola</name>
    <dbReference type="NCBI Taxonomy" id="2547396"/>
    <lineage>
        <taxon>Bacteria</taxon>
        <taxon>Bacillati</taxon>
        <taxon>Actinomycetota</taxon>
        <taxon>Actinomycetes</taxon>
        <taxon>Micrococcales</taxon>
        <taxon>Micrococcaceae</taxon>
        <taxon>Arthrobacter</taxon>
    </lineage>
</organism>
<evidence type="ECO:0000313" key="3">
    <source>
        <dbReference type="EMBL" id="TDF91379.1"/>
    </source>
</evidence>
<dbReference type="OrthoDB" id="4950810at2"/>
<reference evidence="3 4" key="1">
    <citation type="submission" date="2019-03" db="EMBL/GenBank/DDBJ databases">
        <title>Whole genome sequence of Arthrobacter sp JH1-1.</title>
        <authorList>
            <person name="Trinh H.N."/>
        </authorList>
    </citation>
    <scope>NUCLEOTIDE SEQUENCE [LARGE SCALE GENOMIC DNA]</scope>
    <source>
        <strain evidence="3 4">JH1-1</strain>
    </source>
</reference>
<dbReference type="PROSITE" id="PS51257">
    <property type="entry name" value="PROKAR_LIPOPROTEIN"/>
    <property type="match status" value="1"/>
</dbReference>
<feature type="region of interest" description="Disordered" evidence="1">
    <location>
        <begin position="32"/>
        <end position="63"/>
    </location>
</feature>
<comment type="caution">
    <text evidence="3">The sequence shown here is derived from an EMBL/GenBank/DDBJ whole genome shotgun (WGS) entry which is preliminary data.</text>
</comment>
<dbReference type="AlphaFoldDB" id="A0A4R5K8U2"/>